<dbReference type="AlphaFoldDB" id="C1B7F9"/>
<evidence type="ECO:0000256" key="1">
    <source>
        <dbReference type="ARBA" id="ARBA00022723"/>
    </source>
</evidence>
<proteinExistence type="predicted"/>
<dbReference type="PANTHER" id="PTHR11820">
    <property type="entry name" value="ACYLPYRUVASE"/>
    <property type="match status" value="1"/>
</dbReference>
<dbReference type="GO" id="GO:0046872">
    <property type="term" value="F:metal ion binding"/>
    <property type="evidence" value="ECO:0007669"/>
    <property type="project" value="UniProtKB-KW"/>
</dbReference>
<dbReference type="InterPro" id="IPR011234">
    <property type="entry name" value="Fumarylacetoacetase-like_C"/>
</dbReference>
<keyword evidence="1" id="KW-0479">Metal-binding</keyword>
<dbReference type="HOGENOM" id="CLU_207289_0_0_11"/>
<sequence>MIEHLSHILELYPGDVLFTGTPAGVGVGRTPQRFLGPGDVLRSRITEIGELVQTFTSSESVALM</sequence>
<dbReference type="KEGG" id="rop:ROP_33650"/>
<protein>
    <recommendedName>
        <fullName evidence="2">Fumarylacetoacetase-like C-terminal domain-containing protein</fullName>
    </recommendedName>
</protein>
<feature type="domain" description="Fumarylacetoacetase-like C-terminal" evidence="2">
    <location>
        <begin position="1"/>
        <end position="55"/>
    </location>
</feature>
<evidence type="ECO:0000259" key="2">
    <source>
        <dbReference type="Pfam" id="PF01557"/>
    </source>
</evidence>
<dbReference type="PATRIC" id="fig|632772.20.peg.3527"/>
<dbReference type="InterPro" id="IPR036663">
    <property type="entry name" value="Fumarylacetoacetase_C_sf"/>
</dbReference>
<evidence type="ECO:0000313" key="3">
    <source>
        <dbReference type="EMBL" id="BAH51612.1"/>
    </source>
</evidence>
<organism evidence="3 4">
    <name type="scientific">Rhodococcus opacus (strain B4)</name>
    <dbReference type="NCBI Taxonomy" id="632772"/>
    <lineage>
        <taxon>Bacteria</taxon>
        <taxon>Bacillati</taxon>
        <taxon>Actinomycetota</taxon>
        <taxon>Actinomycetes</taxon>
        <taxon>Mycobacteriales</taxon>
        <taxon>Nocardiaceae</taxon>
        <taxon>Rhodococcus</taxon>
    </lineage>
</organism>
<gene>
    <name evidence="3" type="ordered locus">ROP_33650</name>
</gene>
<reference evidence="3 4" key="1">
    <citation type="submission" date="2009-03" db="EMBL/GenBank/DDBJ databases">
        <title>Comparison of the complete genome sequences of Rhodococcus erythropolis PR4 and Rhodococcus opacus B4.</title>
        <authorList>
            <person name="Takarada H."/>
            <person name="Sekine M."/>
            <person name="Hosoyama A."/>
            <person name="Yamada R."/>
            <person name="Fujisawa T."/>
            <person name="Omata S."/>
            <person name="Shimizu A."/>
            <person name="Tsukatani N."/>
            <person name="Tanikawa S."/>
            <person name="Fujita N."/>
            <person name="Harayama S."/>
        </authorList>
    </citation>
    <scope>NUCLEOTIDE SEQUENCE [LARGE SCALE GENOMIC DNA]</scope>
    <source>
        <strain evidence="3 4">B4</strain>
    </source>
</reference>
<dbReference type="STRING" id="632772.ROP_33650"/>
<dbReference type="Pfam" id="PF01557">
    <property type="entry name" value="FAA_hydrolase"/>
    <property type="match status" value="1"/>
</dbReference>
<dbReference type="Proteomes" id="UP000002212">
    <property type="component" value="Chromosome"/>
</dbReference>
<name>C1B7F9_RHOOB</name>
<evidence type="ECO:0000313" key="4">
    <source>
        <dbReference type="Proteomes" id="UP000002212"/>
    </source>
</evidence>
<dbReference type="EMBL" id="AP011115">
    <property type="protein sequence ID" value="BAH51612.1"/>
    <property type="molecule type" value="Genomic_DNA"/>
</dbReference>
<dbReference type="GO" id="GO:0003824">
    <property type="term" value="F:catalytic activity"/>
    <property type="evidence" value="ECO:0007669"/>
    <property type="project" value="InterPro"/>
</dbReference>
<dbReference type="SUPFAM" id="SSF56529">
    <property type="entry name" value="FAH"/>
    <property type="match status" value="1"/>
</dbReference>
<accession>C1B7F9</accession>
<dbReference type="Gene3D" id="3.90.850.10">
    <property type="entry name" value="Fumarylacetoacetase-like, C-terminal domain"/>
    <property type="match status" value="1"/>
</dbReference>